<evidence type="ECO:0000259" key="5">
    <source>
        <dbReference type="Pfam" id="PF01814"/>
    </source>
</evidence>
<dbReference type="STRING" id="225992.B5M06_03985"/>
<evidence type="ECO:0000313" key="9">
    <source>
        <dbReference type="Proteomes" id="UP000242792"/>
    </source>
</evidence>
<dbReference type="Pfam" id="PF01814">
    <property type="entry name" value="Hemerythrin"/>
    <property type="match status" value="1"/>
</dbReference>
<dbReference type="AlphaFoldDB" id="A0A0W7Z4J7"/>
<dbReference type="RefSeq" id="WP_054065133.1">
    <property type="nucleotide sequence ID" value="NZ_CAUCIF010000012.1"/>
</dbReference>
<dbReference type="NCBIfam" id="NF002007">
    <property type="entry name" value="PRK00808.1"/>
    <property type="match status" value="1"/>
</dbReference>
<evidence type="ECO:0000313" key="8">
    <source>
        <dbReference type="Proteomes" id="UP000053300"/>
    </source>
</evidence>
<dbReference type="EMBL" id="CP020121">
    <property type="protein sequence ID" value="AQZ97553.1"/>
    <property type="molecule type" value="Genomic_DNA"/>
</dbReference>
<keyword evidence="8" id="KW-1185">Reference proteome</keyword>
<reference evidence="6 9" key="2">
    <citation type="submission" date="2017-03" db="EMBL/GenBank/DDBJ databases">
        <title>Rapid Whole Genome Sequencing of Comamonas kerstersii Causing Continuous ambulatory Peritoneal Dialysis-Associated Peritonitis.</title>
        <authorList>
            <person name="Zheng B."/>
        </authorList>
    </citation>
    <scope>NUCLEOTIDE SEQUENCE [LARGE SCALE GENOMIC DNA]</scope>
    <source>
        <strain evidence="6 9">8943</strain>
    </source>
</reference>
<keyword evidence="2" id="KW-0561">Oxygen transport</keyword>
<evidence type="ECO:0000256" key="2">
    <source>
        <dbReference type="ARBA" id="ARBA00022621"/>
    </source>
</evidence>
<dbReference type="InterPro" id="IPR012827">
    <property type="entry name" value="Hemerythrin_metal-bd"/>
</dbReference>
<protein>
    <submittedName>
        <fullName evidence="7">Hemerythrin</fullName>
    </submittedName>
</protein>
<dbReference type="InterPro" id="IPR012312">
    <property type="entry name" value="Hemerythrin-like"/>
</dbReference>
<organism evidence="7 8">
    <name type="scientific">Comamonas kerstersii</name>
    <dbReference type="NCBI Taxonomy" id="225992"/>
    <lineage>
        <taxon>Bacteria</taxon>
        <taxon>Pseudomonadati</taxon>
        <taxon>Pseudomonadota</taxon>
        <taxon>Betaproteobacteria</taxon>
        <taxon>Burkholderiales</taxon>
        <taxon>Comamonadaceae</taxon>
        <taxon>Comamonas</taxon>
    </lineage>
</organism>
<evidence type="ECO:0000256" key="3">
    <source>
        <dbReference type="ARBA" id="ARBA00022723"/>
    </source>
</evidence>
<dbReference type="InterPro" id="IPR035938">
    <property type="entry name" value="Hemerythrin-like_sf"/>
</dbReference>
<dbReference type="PANTHER" id="PTHR37164:SF1">
    <property type="entry name" value="BACTERIOHEMERYTHRIN"/>
    <property type="match status" value="1"/>
</dbReference>
<dbReference type="PANTHER" id="PTHR37164">
    <property type="entry name" value="BACTERIOHEMERYTHRIN"/>
    <property type="match status" value="1"/>
</dbReference>
<dbReference type="InterPro" id="IPR016131">
    <property type="entry name" value="Haemerythrin_Fe_BS"/>
</dbReference>
<name>A0A0W7Z4J7_9BURK</name>
<evidence type="ECO:0000313" key="6">
    <source>
        <dbReference type="EMBL" id="AQZ97553.1"/>
    </source>
</evidence>
<dbReference type="GeneID" id="83038477"/>
<comment type="similarity">
    <text evidence="1">Belongs to the hemerythrin family.</text>
</comment>
<evidence type="ECO:0000313" key="7">
    <source>
        <dbReference type="EMBL" id="KUF42326.1"/>
    </source>
</evidence>
<dbReference type="PROSITE" id="PS00550">
    <property type="entry name" value="HEMERYTHRINS"/>
    <property type="match status" value="1"/>
</dbReference>
<dbReference type="OrthoDB" id="5296936at2"/>
<accession>A0A0W7Z4J7</accession>
<evidence type="ECO:0000256" key="4">
    <source>
        <dbReference type="ARBA" id="ARBA00023004"/>
    </source>
</evidence>
<dbReference type="SUPFAM" id="SSF47188">
    <property type="entry name" value="Hemerythrin-like"/>
    <property type="match status" value="1"/>
</dbReference>
<proteinExistence type="inferred from homology"/>
<dbReference type="GO" id="GO:0005344">
    <property type="term" value="F:oxygen carrier activity"/>
    <property type="evidence" value="ECO:0007669"/>
    <property type="project" value="UniProtKB-KW"/>
</dbReference>
<feature type="domain" description="Hemerythrin-like" evidence="5">
    <location>
        <begin position="13"/>
        <end position="128"/>
    </location>
</feature>
<evidence type="ECO:0000256" key="1">
    <source>
        <dbReference type="ARBA" id="ARBA00010587"/>
    </source>
</evidence>
<gene>
    <name evidence="7" type="ORF">AS359_02380</name>
    <name evidence="6" type="ORF">B5M06_03985</name>
</gene>
<sequence length="150" mass="17091">MPFMPWSSALMLGIPYIDAQHQTLVGLINTLHDEVGNPIPNRAVIGQVLEGLVDYTHNHFIEEEVLFQRHGYPQMQEHMAEHAQFTAQAMNWLLRFEAGEEVAVEAMEFLKNWLLHHILEEDRAYVPFFQNILGSKPPEDSSALPASNEG</sequence>
<dbReference type="Proteomes" id="UP000053300">
    <property type="component" value="Unassembled WGS sequence"/>
</dbReference>
<accession>A0A1V3TNZ2</accession>
<dbReference type="Proteomes" id="UP000242792">
    <property type="component" value="Chromosome"/>
</dbReference>
<keyword evidence="3" id="KW-0479">Metal-binding</keyword>
<dbReference type="CDD" id="cd12107">
    <property type="entry name" value="Hemerythrin"/>
    <property type="match status" value="1"/>
</dbReference>
<dbReference type="EMBL" id="LPXH01000015">
    <property type="protein sequence ID" value="KUF42326.1"/>
    <property type="molecule type" value="Genomic_DNA"/>
</dbReference>
<dbReference type="InterPro" id="IPR050669">
    <property type="entry name" value="Hemerythrin"/>
</dbReference>
<accession>A0A1V0BC69</accession>
<dbReference type="GO" id="GO:0046872">
    <property type="term" value="F:metal ion binding"/>
    <property type="evidence" value="ECO:0007669"/>
    <property type="project" value="UniProtKB-KW"/>
</dbReference>
<dbReference type="KEGG" id="cke:B5M06_03985"/>
<keyword evidence="4" id="KW-0408">Iron</keyword>
<dbReference type="NCBIfam" id="NF033749">
    <property type="entry name" value="bact_hemeryth"/>
    <property type="match status" value="1"/>
</dbReference>
<reference evidence="7 8" key="1">
    <citation type="submission" date="2015-12" db="EMBL/GenBank/DDBJ databases">
        <title>Complete genome sequence of a multi-drug resistant strain Acidovorax sp. 12322-1.</title>
        <authorList>
            <person name="Ming D."/>
            <person name="Wang M."/>
            <person name="Hu S."/>
            <person name="Zhou Y."/>
            <person name="Jiang T."/>
        </authorList>
    </citation>
    <scope>NUCLEOTIDE SEQUENCE [LARGE SCALE GENOMIC DNA]</scope>
    <source>
        <strain evidence="7 8">12322-1</strain>
    </source>
</reference>
<dbReference type="NCBIfam" id="TIGR02481">
    <property type="entry name" value="hemeryth_dom"/>
    <property type="match status" value="1"/>
</dbReference>
<dbReference type="Gene3D" id="1.20.120.50">
    <property type="entry name" value="Hemerythrin-like"/>
    <property type="match status" value="1"/>
</dbReference>
<keyword evidence="2" id="KW-0813">Transport</keyword>